<dbReference type="Proteomes" id="UP000461880">
    <property type="component" value="Unassembled WGS sequence"/>
</dbReference>
<accession>A0A7X2TH04</accession>
<keyword evidence="2" id="KW-1185">Reference proteome</keyword>
<reference evidence="1 2" key="1">
    <citation type="submission" date="2019-08" db="EMBL/GenBank/DDBJ databases">
        <title>In-depth cultivation of the pig gut microbiome towards novel bacterial diversity and tailored functional studies.</title>
        <authorList>
            <person name="Wylensek D."/>
            <person name="Hitch T.C.A."/>
            <person name="Clavel T."/>
        </authorList>
    </citation>
    <scope>NUCLEOTIDE SEQUENCE [LARGE SCALE GENOMIC DNA]</scope>
    <source>
        <strain evidence="1 2">Oil+RF-744-GAM-WT-6</strain>
    </source>
</reference>
<name>A0A7X2TH04_9FIRM</name>
<evidence type="ECO:0000313" key="2">
    <source>
        <dbReference type="Proteomes" id="UP000461880"/>
    </source>
</evidence>
<evidence type="ECO:0000313" key="1">
    <source>
        <dbReference type="EMBL" id="MSS59298.1"/>
    </source>
</evidence>
<gene>
    <name evidence="1" type="ORF">FYJ51_10380</name>
</gene>
<dbReference type="AlphaFoldDB" id="A0A7X2TH04"/>
<dbReference type="InterPro" id="IPR024499">
    <property type="entry name" value="Mbeg1-like"/>
</dbReference>
<sequence length="138" mass="15687">MEDFMIPFAKTISQQYALSYAEHVMKPERRYLIGGHSEGANLVLYCSAMLGREKQNQIVRICMNDGRQSNSDPGCRDSVRCFRRGYSGCYGPGNRLIYGFARINSDCRWRSSDDPDCKISKGGYECREGMIIMSVFPV</sequence>
<organism evidence="1 2">
    <name type="scientific">Stecheria intestinalis</name>
    <dbReference type="NCBI Taxonomy" id="2606630"/>
    <lineage>
        <taxon>Bacteria</taxon>
        <taxon>Bacillati</taxon>
        <taxon>Bacillota</taxon>
        <taxon>Erysipelotrichia</taxon>
        <taxon>Erysipelotrichales</taxon>
        <taxon>Erysipelotrichaceae</taxon>
        <taxon>Stecheria</taxon>
    </lineage>
</organism>
<dbReference type="Pfam" id="PF11187">
    <property type="entry name" value="Mbeg1-like"/>
    <property type="match status" value="1"/>
</dbReference>
<protein>
    <submittedName>
        <fullName evidence="1">DUF2974 domain-containing protein</fullName>
    </submittedName>
</protein>
<comment type="caution">
    <text evidence="1">The sequence shown here is derived from an EMBL/GenBank/DDBJ whole genome shotgun (WGS) entry which is preliminary data.</text>
</comment>
<proteinExistence type="predicted"/>
<dbReference type="EMBL" id="VUMN01000027">
    <property type="protein sequence ID" value="MSS59298.1"/>
    <property type="molecule type" value="Genomic_DNA"/>
</dbReference>